<dbReference type="AlphaFoldDB" id="A0AAD1ZX53"/>
<feature type="domain" description="CID" evidence="2">
    <location>
        <begin position="1"/>
        <end position="100"/>
    </location>
</feature>
<dbReference type="GO" id="GO:0005634">
    <property type="term" value="C:nucleus"/>
    <property type="evidence" value="ECO:0007669"/>
    <property type="project" value="UniProtKB-ARBA"/>
</dbReference>
<dbReference type="PROSITE" id="PS51391">
    <property type="entry name" value="CID"/>
    <property type="match status" value="1"/>
</dbReference>
<keyword evidence="1" id="KW-0507">mRNA processing</keyword>
<dbReference type="Gene3D" id="3.30.200.20">
    <property type="entry name" value="Phosphorylase Kinase, domain 1"/>
    <property type="match status" value="1"/>
</dbReference>
<evidence type="ECO:0000313" key="4">
    <source>
        <dbReference type="Proteomes" id="UP000834106"/>
    </source>
</evidence>
<dbReference type="InterPro" id="IPR006569">
    <property type="entry name" value="CID_dom"/>
</dbReference>
<dbReference type="CDD" id="cd16981">
    <property type="entry name" value="CID_RPRD_like"/>
    <property type="match status" value="1"/>
</dbReference>
<gene>
    <name evidence="3" type="ORF">FPE_LOCUS24673</name>
</gene>
<dbReference type="SMART" id="SM00582">
    <property type="entry name" value="RPR"/>
    <property type="match status" value="1"/>
</dbReference>
<dbReference type="GO" id="GO:0000993">
    <property type="term" value="F:RNA polymerase II complex binding"/>
    <property type="evidence" value="ECO:0007669"/>
    <property type="project" value="TreeGrafter"/>
</dbReference>
<organism evidence="3 4">
    <name type="scientific">Fraxinus pennsylvanica</name>
    <dbReference type="NCBI Taxonomy" id="56036"/>
    <lineage>
        <taxon>Eukaryota</taxon>
        <taxon>Viridiplantae</taxon>
        <taxon>Streptophyta</taxon>
        <taxon>Embryophyta</taxon>
        <taxon>Tracheophyta</taxon>
        <taxon>Spermatophyta</taxon>
        <taxon>Magnoliopsida</taxon>
        <taxon>eudicotyledons</taxon>
        <taxon>Gunneridae</taxon>
        <taxon>Pentapetalae</taxon>
        <taxon>asterids</taxon>
        <taxon>lamiids</taxon>
        <taxon>Lamiales</taxon>
        <taxon>Oleaceae</taxon>
        <taxon>Oleeae</taxon>
        <taxon>Fraxinus</taxon>
    </lineage>
</organism>
<dbReference type="SUPFAM" id="SSF48464">
    <property type="entry name" value="ENTH/VHS domain"/>
    <property type="match status" value="1"/>
</dbReference>
<sequence>MNNAKQVVETWDRQFHCSPYEQRLAFLYLANDIIQNSRRKGAEFVTEFWKVLSDALREVIKHGDEFGKNAAFRLISIWEERKVFGSRGQILKEEFVKNQLNNDNKNGKHVGFEMKPTARNTLDKLVSGYQVVYCGQLDEDAVLNNCSNGISSIEKTIRDIGSDYGTGMMEQVKREISAMKMMKHPNIVELHEPYPIPQYMPTAGLVPNVPYGYNTSQHRAPLPGYPPVGPPMNGVSPLGVHPSSAYQMYPTEGEILVNKGSVKRFMELYSPFPIRSSLSSLRVVWHAYIIRYCAL</sequence>
<proteinExistence type="predicted"/>
<dbReference type="Proteomes" id="UP000834106">
    <property type="component" value="Chromosome 15"/>
</dbReference>
<reference evidence="3" key="1">
    <citation type="submission" date="2023-05" db="EMBL/GenBank/DDBJ databases">
        <authorList>
            <person name="Huff M."/>
        </authorList>
    </citation>
    <scope>NUCLEOTIDE SEQUENCE</scope>
</reference>
<evidence type="ECO:0000259" key="2">
    <source>
        <dbReference type="PROSITE" id="PS51391"/>
    </source>
</evidence>
<dbReference type="Gene3D" id="1.25.40.90">
    <property type="match status" value="1"/>
</dbReference>
<dbReference type="Pfam" id="PF04818">
    <property type="entry name" value="CID"/>
    <property type="match status" value="1"/>
</dbReference>
<name>A0AAD1ZX53_9LAMI</name>
<dbReference type="GO" id="GO:0031124">
    <property type="term" value="P:mRNA 3'-end processing"/>
    <property type="evidence" value="ECO:0007669"/>
    <property type="project" value="TreeGrafter"/>
</dbReference>
<protein>
    <recommendedName>
        <fullName evidence="2">CID domain-containing protein</fullName>
    </recommendedName>
</protein>
<dbReference type="PANTHER" id="PTHR12460">
    <property type="entry name" value="CYCLIN-DEPENDENT KINASE INHIBITOR-RELATED PROTEIN"/>
    <property type="match status" value="1"/>
</dbReference>
<dbReference type="InterPro" id="IPR008942">
    <property type="entry name" value="ENTH_VHS"/>
</dbReference>
<dbReference type="EMBL" id="OU503050">
    <property type="protein sequence ID" value="CAI9777243.1"/>
    <property type="molecule type" value="Genomic_DNA"/>
</dbReference>
<evidence type="ECO:0000313" key="3">
    <source>
        <dbReference type="EMBL" id="CAI9777243.1"/>
    </source>
</evidence>
<dbReference type="PANTHER" id="PTHR12460:SF23">
    <property type="entry name" value="ACTIN CYTOSKELETON-REGULATORY COMPLEX PROTEIN PAN1"/>
    <property type="match status" value="1"/>
</dbReference>
<keyword evidence="4" id="KW-1185">Reference proteome</keyword>
<evidence type="ECO:0000256" key="1">
    <source>
        <dbReference type="ARBA" id="ARBA00022664"/>
    </source>
</evidence>
<accession>A0AAD1ZX53</accession>